<feature type="compositionally biased region" description="Low complexity" evidence="1">
    <location>
        <begin position="101"/>
        <end position="112"/>
    </location>
</feature>
<dbReference type="AlphaFoldDB" id="A0A284R8Q0"/>
<protein>
    <submittedName>
        <fullName evidence="2">Uncharacterized protein</fullName>
    </submittedName>
</protein>
<name>A0A284R8Q0_ARMOS</name>
<keyword evidence="3" id="KW-1185">Reference proteome</keyword>
<dbReference type="Gene3D" id="1.20.1270.60">
    <property type="entry name" value="Arfaptin homology (AH) domain/BAR domain"/>
    <property type="match status" value="1"/>
</dbReference>
<organism evidence="2 3">
    <name type="scientific">Armillaria ostoyae</name>
    <name type="common">Armillaria root rot fungus</name>
    <dbReference type="NCBI Taxonomy" id="47428"/>
    <lineage>
        <taxon>Eukaryota</taxon>
        <taxon>Fungi</taxon>
        <taxon>Dikarya</taxon>
        <taxon>Basidiomycota</taxon>
        <taxon>Agaricomycotina</taxon>
        <taxon>Agaricomycetes</taxon>
        <taxon>Agaricomycetidae</taxon>
        <taxon>Agaricales</taxon>
        <taxon>Marasmiineae</taxon>
        <taxon>Physalacriaceae</taxon>
        <taxon>Armillaria</taxon>
    </lineage>
</organism>
<dbReference type="InterPro" id="IPR027267">
    <property type="entry name" value="AH/BAR_dom_sf"/>
</dbReference>
<evidence type="ECO:0000256" key="1">
    <source>
        <dbReference type="SAM" id="MobiDB-lite"/>
    </source>
</evidence>
<evidence type="ECO:0000313" key="3">
    <source>
        <dbReference type="Proteomes" id="UP000219338"/>
    </source>
</evidence>
<dbReference type="STRING" id="47428.A0A284R8Q0"/>
<sequence>MSYTSSPTFLSLGANKKLQNAQAELQACDAHLAMKEKELDVKRFGPVQDGLAVRSKALTDCGWRSPLGRDRKTNRQCFERRRRDTPHPPSLPDEHPSGDMSSIAPSQSASQQ</sequence>
<feature type="region of interest" description="Disordered" evidence="1">
    <location>
        <begin position="61"/>
        <end position="112"/>
    </location>
</feature>
<dbReference type="Proteomes" id="UP000219338">
    <property type="component" value="Unassembled WGS sequence"/>
</dbReference>
<dbReference type="EMBL" id="FUEG01000005">
    <property type="protein sequence ID" value="SJL05063.1"/>
    <property type="molecule type" value="Genomic_DNA"/>
</dbReference>
<accession>A0A284R8Q0</accession>
<dbReference type="OrthoDB" id="3358861at2759"/>
<evidence type="ECO:0000313" key="2">
    <source>
        <dbReference type="EMBL" id="SJL05063.1"/>
    </source>
</evidence>
<reference evidence="3" key="1">
    <citation type="journal article" date="2017" name="Nat. Ecol. Evol.">
        <title>Genome expansion and lineage-specific genetic innovations in the forest pathogenic fungi Armillaria.</title>
        <authorList>
            <person name="Sipos G."/>
            <person name="Prasanna A.N."/>
            <person name="Walter M.C."/>
            <person name="O'Connor E."/>
            <person name="Balint B."/>
            <person name="Krizsan K."/>
            <person name="Kiss B."/>
            <person name="Hess J."/>
            <person name="Varga T."/>
            <person name="Slot J."/>
            <person name="Riley R."/>
            <person name="Boka B."/>
            <person name="Rigling D."/>
            <person name="Barry K."/>
            <person name="Lee J."/>
            <person name="Mihaltcheva S."/>
            <person name="LaButti K."/>
            <person name="Lipzen A."/>
            <person name="Waldron R."/>
            <person name="Moloney N.M."/>
            <person name="Sperisen C."/>
            <person name="Kredics L."/>
            <person name="Vagvoelgyi C."/>
            <person name="Patrignani A."/>
            <person name="Fitzpatrick D."/>
            <person name="Nagy I."/>
            <person name="Doyle S."/>
            <person name="Anderson J.B."/>
            <person name="Grigoriev I.V."/>
            <person name="Gueldener U."/>
            <person name="Muensterkoetter M."/>
            <person name="Nagy L.G."/>
        </authorList>
    </citation>
    <scope>NUCLEOTIDE SEQUENCE [LARGE SCALE GENOMIC DNA]</scope>
    <source>
        <strain evidence="3">C18/9</strain>
    </source>
</reference>
<feature type="compositionally biased region" description="Basic and acidic residues" evidence="1">
    <location>
        <begin position="67"/>
        <end position="97"/>
    </location>
</feature>
<gene>
    <name evidence="2" type="ORF">ARMOST_08435</name>
</gene>
<proteinExistence type="predicted"/>